<evidence type="ECO:0008006" key="6">
    <source>
        <dbReference type="Google" id="ProtNLM"/>
    </source>
</evidence>
<reference evidence="4 5" key="1">
    <citation type="submission" date="2024-02" db="EMBL/GenBank/DDBJ databases">
        <authorList>
            <person name="Vignale AGUSTIN F."/>
            <person name="Sosa J E."/>
            <person name="Modenutti C."/>
        </authorList>
    </citation>
    <scope>NUCLEOTIDE SEQUENCE [LARGE SCALE GENOMIC DNA]</scope>
</reference>
<dbReference type="Proteomes" id="UP001642360">
    <property type="component" value="Unassembled WGS sequence"/>
</dbReference>
<keyword evidence="2" id="KW-0539">Nucleus</keyword>
<dbReference type="InterPro" id="IPR051992">
    <property type="entry name" value="OxStress_Response_Reg"/>
</dbReference>
<comment type="subcellular location">
    <subcellularLocation>
        <location evidence="1">Nucleus</location>
    </subcellularLocation>
</comment>
<feature type="region of interest" description="Disordered" evidence="3">
    <location>
        <begin position="1"/>
        <end position="88"/>
    </location>
</feature>
<evidence type="ECO:0000313" key="5">
    <source>
        <dbReference type="Proteomes" id="UP001642360"/>
    </source>
</evidence>
<comment type="caution">
    <text evidence="4">The sequence shown here is derived from an EMBL/GenBank/DDBJ whole genome shotgun (WGS) entry which is preliminary data.</text>
</comment>
<proteinExistence type="predicted"/>
<gene>
    <name evidence="4" type="ORF">ILEXP_LOCUS44297</name>
</gene>
<feature type="compositionally biased region" description="Acidic residues" evidence="3">
    <location>
        <begin position="21"/>
        <end position="35"/>
    </location>
</feature>
<feature type="compositionally biased region" description="Low complexity" evidence="3">
    <location>
        <begin position="162"/>
        <end position="182"/>
    </location>
</feature>
<sequence>MGEGKRVVFQSSYQNGNGNKEEEDNWEIMEGDDNSDTTNHMISSLNFAIEDPTTSDESSSSLDMADDASSSSSPSSSSSSPSSGPLYDLSELMTQLPIKRGLSKYYQGKSQSYACLSRVKSIEDLAKKEVPYRRKMKSCKSYAGGLDAYKSYTLPKPIISKKASKSSLPSSFPSRRGSFSGSCRPPLIPE</sequence>
<feature type="compositionally biased region" description="Polar residues" evidence="3">
    <location>
        <begin position="9"/>
        <end position="18"/>
    </location>
</feature>
<feature type="compositionally biased region" description="Polar residues" evidence="3">
    <location>
        <begin position="36"/>
        <end position="46"/>
    </location>
</feature>
<evidence type="ECO:0000256" key="1">
    <source>
        <dbReference type="ARBA" id="ARBA00004123"/>
    </source>
</evidence>
<accession>A0ABC8TYI0</accession>
<name>A0ABC8TYI0_9AQUA</name>
<feature type="region of interest" description="Disordered" evidence="3">
    <location>
        <begin position="162"/>
        <end position="190"/>
    </location>
</feature>
<keyword evidence="5" id="KW-1185">Reference proteome</keyword>
<dbReference type="PANTHER" id="PTHR33172">
    <property type="entry name" value="OS08G0516900 PROTEIN"/>
    <property type="match status" value="1"/>
</dbReference>
<evidence type="ECO:0000256" key="3">
    <source>
        <dbReference type="SAM" id="MobiDB-lite"/>
    </source>
</evidence>
<dbReference type="GO" id="GO:0006950">
    <property type="term" value="P:response to stress"/>
    <property type="evidence" value="ECO:0007669"/>
    <property type="project" value="UniProtKB-ARBA"/>
</dbReference>
<evidence type="ECO:0000256" key="2">
    <source>
        <dbReference type="ARBA" id="ARBA00023242"/>
    </source>
</evidence>
<dbReference type="AlphaFoldDB" id="A0ABC8TYI0"/>
<evidence type="ECO:0000313" key="4">
    <source>
        <dbReference type="EMBL" id="CAK9174546.1"/>
    </source>
</evidence>
<dbReference type="GO" id="GO:0005634">
    <property type="term" value="C:nucleus"/>
    <property type="evidence" value="ECO:0007669"/>
    <property type="project" value="UniProtKB-SubCell"/>
</dbReference>
<protein>
    <recommendedName>
        <fullName evidence="6">Oxidative stress 3</fullName>
    </recommendedName>
</protein>
<feature type="compositionally biased region" description="Low complexity" evidence="3">
    <location>
        <begin position="55"/>
        <end position="88"/>
    </location>
</feature>
<organism evidence="4 5">
    <name type="scientific">Ilex paraguariensis</name>
    <name type="common">yerba mate</name>
    <dbReference type="NCBI Taxonomy" id="185542"/>
    <lineage>
        <taxon>Eukaryota</taxon>
        <taxon>Viridiplantae</taxon>
        <taxon>Streptophyta</taxon>
        <taxon>Embryophyta</taxon>
        <taxon>Tracheophyta</taxon>
        <taxon>Spermatophyta</taxon>
        <taxon>Magnoliopsida</taxon>
        <taxon>eudicotyledons</taxon>
        <taxon>Gunneridae</taxon>
        <taxon>Pentapetalae</taxon>
        <taxon>asterids</taxon>
        <taxon>campanulids</taxon>
        <taxon>Aquifoliales</taxon>
        <taxon>Aquifoliaceae</taxon>
        <taxon>Ilex</taxon>
    </lineage>
</organism>
<dbReference type="PANTHER" id="PTHR33172:SF104">
    <property type="entry name" value="OS02G0227100 PROTEIN"/>
    <property type="match status" value="1"/>
</dbReference>
<dbReference type="EMBL" id="CAUOFW020006391">
    <property type="protein sequence ID" value="CAK9174546.1"/>
    <property type="molecule type" value="Genomic_DNA"/>
</dbReference>